<gene>
    <name evidence="1" type="ORF">ERS007739_00875</name>
</gene>
<comment type="caution">
    <text evidence="1">The sequence shown here is derived from an EMBL/GenBank/DDBJ whole genome shotgun (WGS) entry which is preliminary data.</text>
</comment>
<evidence type="ECO:0000313" key="1">
    <source>
        <dbReference type="EMBL" id="COX21306.1"/>
    </source>
</evidence>
<accession>A0A916P760</accession>
<sequence>MTFLCERTTPAGARVEPDVYCRYAVLGRSNRVGSSALDELKSRASTATTMGADWPCAAHACGAYVVTSSITDEVVRIMDGAESRNAEDIRSS</sequence>
<dbReference type="Proteomes" id="UP000039021">
    <property type="component" value="Unassembled WGS sequence"/>
</dbReference>
<reference evidence="2" key="1">
    <citation type="submission" date="2015-03" db="EMBL/GenBank/DDBJ databases">
        <authorList>
            <consortium name="Pathogen Informatics"/>
        </authorList>
    </citation>
    <scope>NUCLEOTIDE SEQUENCE [LARGE SCALE GENOMIC DNA]</scope>
    <source>
        <strain evidence="2">N09902308</strain>
    </source>
</reference>
<evidence type="ECO:0000313" key="2">
    <source>
        <dbReference type="Proteomes" id="UP000039021"/>
    </source>
</evidence>
<protein>
    <submittedName>
        <fullName evidence="1">Uncharacterized protein</fullName>
    </submittedName>
</protein>
<proteinExistence type="predicted"/>
<organism evidence="1 2">
    <name type="scientific">Mycobacterium tuberculosis</name>
    <dbReference type="NCBI Taxonomy" id="1773"/>
    <lineage>
        <taxon>Bacteria</taxon>
        <taxon>Bacillati</taxon>
        <taxon>Actinomycetota</taxon>
        <taxon>Actinomycetes</taxon>
        <taxon>Mycobacteriales</taxon>
        <taxon>Mycobacteriaceae</taxon>
        <taxon>Mycobacterium</taxon>
        <taxon>Mycobacterium tuberculosis complex</taxon>
    </lineage>
</organism>
<dbReference type="AlphaFoldDB" id="A0A916P760"/>
<dbReference type="EMBL" id="CSBK01000288">
    <property type="protein sequence ID" value="COX21306.1"/>
    <property type="molecule type" value="Genomic_DNA"/>
</dbReference>
<name>A0A916P760_MYCTX</name>